<reference evidence="2" key="1">
    <citation type="journal article" date="2019" name="Int. J. Syst. Evol. Microbiol.">
        <title>The Global Catalogue of Microorganisms (GCM) 10K type strain sequencing project: providing services to taxonomists for standard genome sequencing and annotation.</title>
        <authorList>
            <consortium name="The Broad Institute Genomics Platform"/>
            <consortium name="The Broad Institute Genome Sequencing Center for Infectious Disease"/>
            <person name="Wu L."/>
            <person name="Ma J."/>
        </authorList>
    </citation>
    <scope>NUCLEOTIDE SEQUENCE [LARGE SCALE GENOMIC DNA]</scope>
    <source>
        <strain evidence="2">JCM 17705</strain>
    </source>
</reference>
<gene>
    <name evidence="1" type="ORF">GCM10023149_28360</name>
</gene>
<proteinExistence type="predicted"/>
<dbReference type="Proteomes" id="UP001500582">
    <property type="component" value="Unassembled WGS sequence"/>
</dbReference>
<name>A0ABP8GKA4_9SPHI</name>
<organism evidence="1 2">
    <name type="scientific">Mucilaginibacter gynuensis</name>
    <dbReference type="NCBI Taxonomy" id="1302236"/>
    <lineage>
        <taxon>Bacteria</taxon>
        <taxon>Pseudomonadati</taxon>
        <taxon>Bacteroidota</taxon>
        <taxon>Sphingobacteriia</taxon>
        <taxon>Sphingobacteriales</taxon>
        <taxon>Sphingobacteriaceae</taxon>
        <taxon>Mucilaginibacter</taxon>
    </lineage>
</organism>
<keyword evidence="2" id="KW-1185">Reference proteome</keyword>
<accession>A0ABP8GKA4</accession>
<dbReference type="EMBL" id="BAABFT010000006">
    <property type="protein sequence ID" value="GAA4325798.1"/>
    <property type="molecule type" value="Genomic_DNA"/>
</dbReference>
<protein>
    <submittedName>
        <fullName evidence="1">Uncharacterized protein</fullName>
    </submittedName>
</protein>
<sequence>MAFTMAESTGGAGFRSVTFLLQLVSNKIVHAASKQITALIDVFIVGKYLNVI</sequence>
<evidence type="ECO:0000313" key="1">
    <source>
        <dbReference type="EMBL" id="GAA4325798.1"/>
    </source>
</evidence>
<comment type="caution">
    <text evidence="1">The sequence shown here is derived from an EMBL/GenBank/DDBJ whole genome shotgun (WGS) entry which is preliminary data.</text>
</comment>
<evidence type="ECO:0000313" key="2">
    <source>
        <dbReference type="Proteomes" id="UP001500582"/>
    </source>
</evidence>